<name>A0AAV1SQU7_9ROSI</name>
<dbReference type="Proteomes" id="UP001314170">
    <property type="component" value="Unassembled WGS sequence"/>
</dbReference>
<organism evidence="1 2">
    <name type="scientific">Dovyalis caffra</name>
    <dbReference type="NCBI Taxonomy" id="77055"/>
    <lineage>
        <taxon>Eukaryota</taxon>
        <taxon>Viridiplantae</taxon>
        <taxon>Streptophyta</taxon>
        <taxon>Embryophyta</taxon>
        <taxon>Tracheophyta</taxon>
        <taxon>Spermatophyta</taxon>
        <taxon>Magnoliopsida</taxon>
        <taxon>eudicotyledons</taxon>
        <taxon>Gunneridae</taxon>
        <taxon>Pentapetalae</taxon>
        <taxon>rosids</taxon>
        <taxon>fabids</taxon>
        <taxon>Malpighiales</taxon>
        <taxon>Salicaceae</taxon>
        <taxon>Flacourtieae</taxon>
        <taxon>Dovyalis</taxon>
    </lineage>
</organism>
<evidence type="ECO:0000313" key="1">
    <source>
        <dbReference type="EMBL" id="CAK7355513.1"/>
    </source>
</evidence>
<proteinExistence type="predicted"/>
<reference evidence="1 2" key="1">
    <citation type="submission" date="2024-01" db="EMBL/GenBank/DDBJ databases">
        <authorList>
            <person name="Waweru B."/>
        </authorList>
    </citation>
    <scope>NUCLEOTIDE SEQUENCE [LARGE SCALE GENOMIC DNA]</scope>
</reference>
<dbReference type="AlphaFoldDB" id="A0AAV1SQU7"/>
<comment type="caution">
    <text evidence="1">The sequence shown here is derived from an EMBL/GenBank/DDBJ whole genome shotgun (WGS) entry which is preliminary data.</text>
</comment>
<gene>
    <name evidence="1" type="ORF">DCAF_LOCUS25773</name>
</gene>
<protein>
    <submittedName>
        <fullName evidence="1">Uncharacterized protein</fullName>
    </submittedName>
</protein>
<keyword evidence="2" id="KW-1185">Reference proteome</keyword>
<sequence length="107" mass="12068">MRSIRFEIPKIKIDEQKNGIAMNLDRAEWIGVVESSQVLQIWSTSIGVSDDNQGSTVIKTARLEPLMEAAVALPSRFNLGVSGHMAFLWLERTRWNSVSSTDTYQKN</sequence>
<accession>A0AAV1SQU7</accession>
<dbReference type="EMBL" id="CAWUPB010001195">
    <property type="protein sequence ID" value="CAK7355513.1"/>
    <property type="molecule type" value="Genomic_DNA"/>
</dbReference>
<evidence type="ECO:0000313" key="2">
    <source>
        <dbReference type="Proteomes" id="UP001314170"/>
    </source>
</evidence>